<evidence type="ECO:0000313" key="2">
    <source>
        <dbReference type="Proteomes" id="UP001233172"/>
    </source>
</evidence>
<keyword evidence="2" id="KW-1185">Reference proteome</keyword>
<dbReference type="Proteomes" id="UP001233172">
    <property type="component" value="Unassembled WGS sequence"/>
</dbReference>
<comment type="caution">
    <text evidence="1">The sequence shown here is derived from an EMBL/GenBank/DDBJ whole genome shotgun (WGS) entry which is preliminary data.</text>
</comment>
<dbReference type="AlphaFoldDB" id="A0AAD8F9T7"/>
<reference evidence="1" key="1">
    <citation type="journal article" date="2023" name="PLoS Negl. Trop. Dis.">
        <title>A genome sequence for Biomphalaria pfeifferi, the major vector snail for the human-infecting parasite Schistosoma mansoni.</title>
        <authorList>
            <person name="Bu L."/>
            <person name="Lu L."/>
            <person name="Laidemitt M.R."/>
            <person name="Zhang S.M."/>
            <person name="Mutuku M."/>
            <person name="Mkoji G."/>
            <person name="Steinauer M."/>
            <person name="Loker E.S."/>
        </authorList>
    </citation>
    <scope>NUCLEOTIDE SEQUENCE</scope>
    <source>
        <strain evidence="1">KasaAsao</strain>
    </source>
</reference>
<reference evidence="1" key="2">
    <citation type="submission" date="2023-04" db="EMBL/GenBank/DDBJ databases">
        <authorList>
            <person name="Bu L."/>
            <person name="Lu L."/>
            <person name="Laidemitt M.R."/>
            <person name="Zhang S.M."/>
            <person name="Mutuku M."/>
            <person name="Mkoji G."/>
            <person name="Steinauer M."/>
            <person name="Loker E.S."/>
        </authorList>
    </citation>
    <scope>NUCLEOTIDE SEQUENCE</scope>
    <source>
        <strain evidence="1">KasaAsao</strain>
        <tissue evidence="1">Whole Snail</tissue>
    </source>
</reference>
<gene>
    <name evidence="1" type="ORF">Bpfe_014051</name>
</gene>
<accession>A0AAD8F9T7</accession>
<proteinExistence type="predicted"/>
<name>A0AAD8F9T7_BIOPF</name>
<organism evidence="1 2">
    <name type="scientific">Biomphalaria pfeifferi</name>
    <name type="common">Bloodfluke planorb</name>
    <name type="synonym">Freshwater snail</name>
    <dbReference type="NCBI Taxonomy" id="112525"/>
    <lineage>
        <taxon>Eukaryota</taxon>
        <taxon>Metazoa</taxon>
        <taxon>Spiralia</taxon>
        <taxon>Lophotrochozoa</taxon>
        <taxon>Mollusca</taxon>
        <taxon>Gastropoda</taxon>
        <taxon>Heterobranchia</taxon>
        <taxon>Euthyneura</taxon>
        <taxon>Panpulmonata</taxon>
        <taxon>Hygrophila</taxon>
        <taxon>Lymnaeoidea</taxon>
        <taxon>Planorbidae</taxon>
        <taxon>Biomphalaria</taxon>
    </lineage>
</organism>
<evidence type="ECO:0000313" key="1">
    <source>
        <dbReference type="EMBL" id="KAK0056555.1"/>
    </source>
</evidence>
<sequence>HSAMVPPSSSCPQPLSMCKANPCDVTKCISFPMATCIPSYCGGCTANFYFNGVPLDKETCSNIII</sequence>
<feature type="non-terminal residue" evidence="1">
    <location>
        <position position="1"/>
    </location>
</feature>
<dbReference type="EMBL" id="JASAOG010000061">
    <property type="protein sequence ID" value="KAK0056555.1"/>
    <property type="molecule type" value="Genomic_DNA"/>
</dbReference>
<protein>
    <submittedName>
        <fullName evidence="1">Prestalk D11 protein</fullName>
    </submittedName>
</protein>